<dbReference type="AlphaFoldDB" id="A0A395MBE9"/>
<keyword evidence="3" id="KW-1185">Reference proteome</keyword>
<dbReference type="EMBL" id="PXXK01000414">
    <property type="protein sequence ID" value="RFN44613.1"/>
    <property type="molecule type" value="Genomic_DNA"/>
</dbReference>
<evidence type="ECO:0000313" key="2">
    <source>
        <dbReference type="EMBL" id="RFN44613.1"/>
    </source>
</evidence>
<comment type="caution">
    <text evidence="2">The sequence shown here is derived from an EMBL/GenBank/DDBJ whole genome shotgun (WGS) entry which is preliminary data.</text>
</comment>
<dbReference type="STRING" id="2594813.A0A395MBE9"/>
<sequence length="356" mass="41251">MESTENVDEILRVCTYHRSEYDDLLVKTPKGKLQAPFIQNKFEKPDFASLGDLDRLPQELIQMTLEELDIVSYLKFRGVNHRARNLATAGRDYTVVVKHGLAGLKALLRVQTAQRFTLSHLYQALINPKCKYCRKFGPYLSLFTCKRACFTCIEISAPLGAVAIPAPKHFCHTVKLSRAQIERVCQPKLRVVSGSHYAVEPWPKVKKPRYVVRCKDAFPKLRALNPKIRSRDMELPPPHQTVLDVEHMYSLRYMASTAFPWYDPTRDKLDSGRSCAACQFRVEDHENGSPVFSVPPWGYNDRDRIYTDEEFMEHFRSCSFAKKQWADFVKDKDFRTSQFTRAGGRHPNPFLQYEDY</sequence>
<proteinExistence type="predicted"/>
<reference evidence="2 3" key="1">
    <citation type="journal article" date="2018" name="PLoS Pathog.">
        <title>Evolution of structural diversity of trichothecenes, a family of toxins produced by plant pathogenic and entomopathogenic fungi.</title>
        <authorList>
            <person name="Proctor R.H."/>
            <person name="McCormick S.P."/>
            <person name="Kim H.S."/>
            <person name="Cardoza R.E."/>
            <person name="Stanley A.M."/>
            <person name="Lindo L."/>
            <person name="Kelly A."/>
            <person name="Brown D.W."/>
            <person name="Lee T."/>
            <person name="Vaughan M.M."/>
            <person name="Alexander N.J."/>
            <person name="Busman M."/>
            <person name="Gutierrez S."/>
        </authorList>
    </citation>
    <scope>NUCLEOTIDE SEQUENCE [LARGE SCALE GENOMIC DNA]</scope>
    <source>
        <strain evidence="2 3">NRRL 13405</strain>
    </source>
</reference>
<accession>A0A395MBE9</accession>
<gene>
    <name evidence="2" type="ORF">FIE12Z_11157</name>
</gene>
<feature type="domain" description="F-box" evidence="1">
    <location>
        <begin position="50"/>
        <end position="96"/>
    </location>
</feature>
<name>A0A395MBE9_9HYPO</name>
<organism evidence="2 3">
    <name type="scientific">Fusarium flagelliforme</name>
    <dbReference type="NCBI Taxonomy" id="2675880"/>
    <lineage>
        <taxon>Eukaryota</taxon>
        <taxon>Fungi</taxon>
        <taxon>Dikarya</taxon>
        <taxon>Ascomycota</taxon>
        <taxon>Pezizomycotina</taxon>
        <taxon>Sordariomycetes</taxon>
        <taxon>Hypocreomycetidae</taxon>
        <taxon>Hypocreales</taxon>
        <taxon>Nectriaceae</taxon>
        <taxon>Fusarium</taxon>
        <taxon>Fusarium incarnatum-equiseti species complex</taxon>
    </lineage>
</organism>
<evidence type="ECO:0000259" key="1">
    <source>
        <dbReference type="PROSITE" id="PS50181"/>
    </source>
</evidence>
<dbReference type="InterPro" id="IPR001810">
    <property type="entry name" value="F-box_dom"/>
</dbReference>
<dbReference type="Pfam" id="PF00646">
    <property type="entry name" value="F-box"/>
    <property type="match status" value="1"/>
</dbReference>
<protein>
    <recommendedName>
        <fullName evidence="1">F-box domain-containing protein</fullName>
    </recommendedName>
</protein>
<dbReference type="PROSITE" id="PS50181">
    <property type="entry name" value="FBOX"/>
    <property type="match status" value="1"/>
</dbReference>
<evidence type="ECO:0000313" key="3">
    <source>
        <dbReference type="Proteomes" id="UP000265631"/>
    </source>
</evidence>
<dbReference type="Proteomes" id="UP000265631">
    <property type="component" value="Unassembled WGS sequence"/>
</dbReference>